<keyword evidence="5" id="KW-0808">Transferase</keyword>
<evidence type="ECO:0000259" key="14">
    <source>
        <dbReference type="Pfam" id="PF00349"/>
    </source>
</evidence>
<dbReference type="GO" id="GO:0004340">
    <property type="term" value="F:glucokinase activity"/>
    <property type="evidence" value="ECO:0007669"/>
    <property type="project" value="TreeGrafter"/>
</dbReference>
<keyword evidence="6" id="KW-0547">Nucleotide-binding</keyword>
<evidence type="ECO:0000256" key="7">
    <source>
        <dbReference type="ARBA" id="ARBA00022777"/>
    </source>
</evidence>
<dbReference type="Pfam" id="PF00349">
    <property type="entry name" value="Hexokinase_1"/>
    <property type="match status" value="1"/>
</dbReference>
<evidence type="ECO:0000259" key="13">
    <source>
        <dbReference type="Pfam" id="PF00248"/>
    </source>
</evidence>
<gene>
    <name evidence="16" type="ORF">UBRO2_02289</name>
</gene>
<evidence type="ECO:0000256" key="4">
    <source>
        <dbReference type="ARBA" id="ARBA00012324"/>
    </source>
</evidence>
<feature type="domain" description="NADP-dependent oxidoreductase" evidence="13">
    <location>
        <begin position="526"/>
        <end position="794"/>
    </location>
</feature>
<sequence length="834" mass="93380">MSFSSEKGSRRGSISITGKRRGSGTEKLETHIVSWHTSSHKHEQSPHAREEELKQHLERFQKLFTITPQRLRMITDRFVGVLEQGLQKPGQTVSMLPAYVFGWPSGDELGSYLVLDLGGTNLRVCHVVLKGAGKFEITQSKFRLTEEQKQTEGQKLFDFCADCLGTFIRDHFGDQNGNVILEEDLALGFTFSYPMEQESIDHGKLVRWTKGFGNPNTEGRDCAAMFRKSLAKYKLPVKLVSIINDTTGTLIASNYVNHETRIACIFGTGCNAAYMERLKEMPKIKHLGLPEDEEMAVNCEYGAFDSFKHEHMAEIRTKYDEHIDLGSNKPHEQSYEKMIAGLYLGEIFRLCICDLIDEGVLFLGQNTYKLEKTNAFDTAFLSLIEADPTDELLTIAGLFTHFFGIDTTIEERQFFSKLAKLIGTRSARLSSCGIAALVTKMGYLDKGCGVGCDGSLYSKYPGFPDRLHQALEDIFGDKGRNIKTYQAEDGSGVGSAIIAAMTKARKEQGKPTTHFKLNSGASIPSVGLGTWQSPKGEVRDAVCHALKSGYRHIDCAWGYQNEDEVGEGIKLSRVPREEIWITSKLFEFHHNHVRQAVQDTLDKLGVKYLDLYLMHWNIAFVPEDVPAGQLPRDSKKDPKTGKHLLDLETTENFVQVWKEMEKLVDEGLVKNIGISNFSIRRTKELLKSCRIKPVVNQVELSFTYPQPELVKWLKSQDILPQAYSPLGSTGASQASLTVVDKIAKKHNVQGANVLISWQVARGCNPLPKSVTPARIENNLKLVDLDQQEIDELEKGALAQHPKKVCDQSDLVVPAYDIFEANHPTNNDKVQATLP</sequence>
<feature type="domain" description="Hexokinase N-terminal" evidence="14">
    <location>
        <begin position="57"/>
        <end position="255"/>
    </location>
</feature>
<comment type="pathway">
    <text evidence="1">Carbohydrate degradation; glycolysis; D-glyceraldehyde 3-phosphate and glycerone phosphate from D-glucose: step 1/4.</text>
</comment>
<dbReference type="PROSITE" id="PS51748">
    <property type="entry name" value="HEXOKINASE_2"/>
    <property type="match status" value="1"/>
</dbReference>
<dbReference type="GO" id="GO:0019158">
    <property type="term" value="F:mannokinase activity"/>
    <property type="evidence" value="ECO:0007669"/>
    <property type="project" value="TreeGrafter"/>
</dbReference>
<evidence type="ECO:0000256" key="3">
    <source>
        <dbReference type="ARBA" id="ARBA00009225"/>
    </source>
</evidence>
<dbReference type="InterPro" id="IPR001312">
    <property type="entry name" value="Hexokinase"/>
</dbReference>
<evidence type="ECO:0000256" key="5">
    <source>
        <dbReference type="ARBA" id="ARBA00022679"/>
    </source>
</evidence>
<dbReference type="PROSITE" id="PS00798">
    <property type="entry name" value="ALDOKETO_REDUCTASE_1"/>
    <property type="match status" value="1"/>
</dbReference>
<dbReference type="PROSITE" id="PS00378">
    <property type="entry name" value="HEXOKINASE_1"/>
    <property type="match status" value="1"/>
</dbReference>
<comment type="caution">
    <text evidence="16">The sequence shown here is derived from an EMBL/GenBank/DDBJ whole genome shotgun (WGS) entry which is preliminary data.</text>
</comment>
<evidence type="ECO:0000256" key="2">
    <source>
        <dbReference type="ARBA" id="ARBA00005028"/>
    </source>
</evidence>
<dbReference type="GO" id="GO:0006013">
    <property type="term" value="P:mannose metabolic process"/>
    <property type="evidence" value="ECO:0007669"/>
    <property type="project" value="TreeGrafter"/>
</dbReference>
<dbReference type="PANTHER" id="PTHR19443:SF16">
    <property type="entry name" value="HEXOKINASE TYPE 1-RELATED"/>
    <property type="match status" value="1"/>
</dbReference>
<dbReference type="PRINTS" id="PR00475">
    <property type="entry name" value="HEXOKINASE"/>
</dbReference>
<dbReference type="PROSITE" id="PS00062">
    <property type="entry name" value="ALDOKETO_REDUCTASE_2"/>
    <property type="match status" value="1"/>
</dbReference>
<dbReference type="GO" id="GO:0005739">
    <property type="term" value="C:mitochondrion"/>
    <property type="evidence" value="ECO:0007669"/>
    <property type="project" value="TreeGrafter"/>
</dbReference>
<comment type="catalytic activity">
    <reaction evidence="10">
        <text>a D-hexose + ATP = a D-hexose 6-phosphate + ADP + H(+)</text>
        <dbReference type="Rhea" id="RHEA:22740"/>
        <dbReference type="ChEBI" id="CHEBI:4194"/>
        <dbReference type="ChEBI" id="CHEBI:15378"/>
        <dbReference type="ChEBI" id="CHEBI:30616"/>
        <dbReference type="ChEBI" id="CHEBI:229467"/>
        <dbReference type="ChEBI" id="CHEBI:456216"/>
        <dbReference type="EC" id="2.7.1.1"/>
    </reaction>
    <physiologicalReaction direction="left-to-right" evidence="10">
        <dbReference type="Rhea" id="RHEA:22741"/>
    </physiologicalReaction>
</comment>
<dbReference type="Gene3D" id="3.40.367.20">
    <property type="match status" value="1"/>
</dbReference>
<dbReference type="Gene3D" id="3.30.420.40">
    <property type="match status" value="1"/>
</dbReference>
<proteinExistence type="inferred from homology"/>
<dbReference type="Pfam" id="PF03727">
    <property type="entry name" value="Hexokinase_2"/>
    <property type="match status" value="1"/>
</dbReference>
<protein>
    <recommendedName>
        <fullName evidence="4">hexokinase</fullName>
        <ecNumber evidence="4">2.7.1.1</ecNumber>
    </recommendedName>
</protein>
<dbReference type="InterPro" id="IPR036812">
    <property type="entry name" value="NAD(P)_OxRdtase_dom_sf"/>
</dbReference>
<dbReference type="InterPro" id="IPR019807">
    <property type="entry name" value="Hexokinase_BS"/>
</dbReference>
<comment type="pathway">
    <text evidence="2">Carbohydrate metabolism; hexose metabolism.</text>
</comment>
<dbReference type="GO" id="GO:0016491">
    <property type="term" value="F:oxidoreductase activity"/>
    <property type="evidence" value="ECO:0007669"/>
    <property type="project" value="InterPro"/>
</dbReference>
<accession>A0A8H8QLN4</accession>
<dbReference type="GO" id="GO:0008865">
    <property type="term" value="F:fructokinase activity"/>
    <property type="evidence" value="ECO:0007669"/>
    <property type="project" value="TreeGrafter"/>
</dbReference>
<evidence type="ECO:0000256" key="12">
    <source>
        <dbReference type="SAM" id="MobiDB-lite"/>
    </source>
</evidence>
<dbReference type="Gene3D" id="3.20.20.100">
    <property type="entry name" value="NADP-dependent oxidoreductase domain"/>
    <property type="match status" value="1"/>
</dbReference>
<evidence type="ECO:0000313" key="16">
    <source>
        <dbReference type="EMBL" id="SYW78097.1"/>
    </source>
</evidence>
<dbReference type="InterPro" id="IPR023210">
    <property type="entry name" value="NADP_OxRdtase_dom"/>
</dbReference>
<dbReference type="UniPathway" id="UPA00109">
    <property type="reaction ID" value="UER00180"/>
</dbReference>
<dbReference type="SUPFAM" id="SSF53067">
    <property type="entry name" value="Actin-like ATPase domain"/>
    <property type="match status" value="2"/>
</dbReference>
<comment type="similarity">
    <text evidence="3">Belongs to the hexokinase family.</text>
</comment>
<dbReference type="AlphaFoldDB" id="A0A8H8QLN4"/>
<dbReference type="InterPro" id="IPR043129">
    <property type="entry name" value="ATPase_NBD"/>
</dbReference>
<dbReference type="FunFam" id="3.20.20.100:FF:000034">
    <property type="entry name" value="Chromosome 7, whole genome shotgun sequence"/>
    <property type="match status" value="1"/>
</dbReference>
<dbReference type="InterPro" id="IPR018170">
    <property type="entry name" value="Aldo/ket_reductase_CS"/>
</dbReference>
<dbReference type="EMBL" id="ULHB01000034">
    <property type="protein sequence ID" value="SYW78097.1"/>
    <property type="molecule type" value="Genomic_DNA"/>
</dbReference>
<evidence type="ECO:0000256" key="10">
    <source>
        <dbReference type="ARBA" id="ARBA00044613"/>
    </source>
</evidence>
<evidence type="ECO:0000256" key="9">
    <source>
        <dbReference type="ARBA" id="ARBA00023152"/>
    </source>
</evidence>
<dbReference type="Pfam" id="PF00248">
    <property type="entry name" value="Aldo_ket_red"/>
    <property type="match status" value="1"/>
</dbReference>
<feature type="region of interest" description="Disordered" evidence="12">
    <location>
        <begin position="1"/>
        <end position="27"/>
    </location>
</feature>
<keyword evidence="8" id="KW-0067">ATP-binding</keyword>
<dbReference type="PANTHER" id="PTHR19443">
    <property type="entry name" value="HEXOKINASE"/>
    <property type="match status" value="1"/>
</dbReference>
<dbReference type="GO" id="GO:0005536">
    <property type="term" value="F:D-glucose binding"/>
    <property type="evidence" value="ECO:0007669"/>
    <property type="project" value="InterPro"/>
</dbReference>
<keyword evidence="7 16" id="KW-0418">Kinase</keyword>
<dbReference type="GO" id="GO:0005524">
    <property type="term" value="F:ATP binding"/>
    <property type="evidence" value="ECO:0007669"/>
    <property type="project" value="UniProtKB-KW"/>
</dbReference>
<dbReference type="CDD" id="cd19071">
    <property type="entry name" value="AKR_AKR1-5-like"/>
    <property type="match status" value="1"/>
</dbReference>
<dbReference type="GO" id="GO:0005829">
    <property type="term" value="C:cytosol"/>
    <property type="evidence" value="ECO:0007669"/>
    <property type="project" value="TreeGrafter"/>
</dbReference>
<reference evidence="16" key="1">
    <citation type="submission" date="2018-08" db="EMBL/GenBank/DDBJ databases">
        <authorList>
            <person name="Guldener U."/>
        </authorList>
    </citation>
    <scope>NUCLEOTIDE SEQUENCE</scope>
    <source>
        <strain evidence="16">UB2</strain>
    </source>
</reference>
<organism evidence="16 17">
    <name type="scientific">Ustilago bromivora</name>
    <dbReference type="NCBI Taxonomy" id="307758"/>
    <lineage>
        <taxon>Eukaryota</taxon>
        <taxon>Fungi</taxon>
        <taxon>Dikarya</taxon>
        <taxon>Basidiomycota</taxon>
        <taxon>Ustilaginomycotina</taxon>
        <taxon>Ustilaginomycetes</taxon>
        <taxon>Ustilaginales</taxon>
        <taxon>Ustilaginaceae</taxon>
        <taxon>Ustilago</taxon>
    </lineage>
</organism>
<dbReference type="InterPro" id="IPR022672">
    <property type="entry name" value="Hexokinase_N"/>
</dbReference>
<keyword evidence="9" id="KW-0324">Glycolysis</keyword>
<evidence type="ECO:0000256" key="11">
    <source>
        <dbReference type="ARBA" id="ARBA00047905"/>
    </source>
</evidence>
<evidence type="ECO:0000256" key="6">
    <source>
        <dbReference type="ARBA" id="ARBA00022741"/>
    </source>
</evidence>
<dbReference type="EC" id="2.7.1.1" evidence="4"/>
<dbReference type="Proteomes" id="UP000658997">
    <property type="component" value="Unassembled WGS sequence"/>
</dbReference>
<evidence type="ECO:0000256" key="1">
    <source>
        <dbReference type="ARBA" id="ARBA00004888"/>
    </source>
</evidence>
<feature type="compositionally biased region" description="Polar residues" evidence="12">
    <location>
        <begin position="1"/>
        <end position="16"/>
    </location>
</feature>
<evidence type="ECO:0000313" key="17">
    <source>
        <dbReference type="Proteomes" id="UP000658997"/>
    </source>
</evidence>
<name>A0A8H8QLN4_9BASI</name>
<feature type="domain" description="Hexokinase C-terminal" evidence="15">
    <location>
        <begin position="261"/>
        <end position="501"/>
    </location>
</feature>
<keyword evidence="17" id="KW-1185">Reference proteome</keyword>
<comment type="catalytic activity">
    <reaction evidence="11">
        <text>D-fructose + ATP = D-fructose 6-phosphate + ADP + H(+)</text>
        <dbReference type="Rhea" id="RHEA:16125"/>
        <dbReference type="ChEBI" id="CHEBI:15378"/>
        <dbReference type="ChEBI" id="CHEBI:30616"/>
        <dbReference type="ChEBI" id="CHEBI:37721"/>
        <dbReference type="ChEBI" id="CHEBI:61527"/>
        <dbReference type="ChEBI" id="CHEBI:456216"/>
        <dbReference type="EC" id="2.7.1.1"/>
    </reaction>
    <physiologicalReaction direction="left-to-right" evidence="11">
        <dbReference type="Rhea" id="RHEA:16126"/>
    </physiologicalReaction>
</comment>
<dbReference type="SUPFAM" id="SSF51430">
    <property type="entry name" value="NAD(P)-linked oxidoreductase"/>
    <property type="match status" value="1"/>
</dbReference>
<dbReference type="GO" id="GO:0006006">
    <property type="term" value="P:glucose metabolic process"/>
    <property type="evidence" value="ECO:0007669"/>
    <property type="project" value="TreeGrafter"/>
</dbReference>
<evidence type="ECO:0000259" key="15">
    <source>
        <dbReference type="Pfam" id="PF03727"/>
    </source>
</evidence>
<evidence type="ECO:0000256" key="8">
    <source>
        <dbReference type="ARBA" id="ARBA00022840"/>
    </source>
</evidence>
<dbReference type="GO" id="GO:0001678">
    <property type="term" value="P:intracellular glucose homeostasis"/>
    <property type="evidence" value="ECO:0007669"/>
    <property type="project" value="InterPro"/>
</dbReference>
<dbReference type="InterPro" id="IPR022673">
    <property type="entry name" value="Hexokinase_C"/>
</dbReference>
<dbReference type="FunFam" id="3.40.367.20:FF:000004">
    <property type="entry name" value="Phosphotransferase"/>
    <property type="match status" value="1"/>
</dbReference>
<dbReference type="GO" id="GO:0006096">
    <property type="term" value="P:glycolytic process"/>
    <property type="evidence" value="ECO:0007669"/>
    <property type="project" value="UniProtKB-UniPathway"/>
</dbReference>